<dbReference type="EMBL" id="JBBWUH010000004">
    <property type="protein sequence ID" value="KAK8170258.1"/>
    <property type="molecule type" value="Genomic_DNA"/>
</dbReference>
<organism evidence="5 6">
    <name type="scientific">Phyllosticta citrichinensis</name>
    <dbReference type="NCBI Taxonomy" id="1130410"/>
    <lineage>
        <taxon>Eukaryota</taxon>
        <taxon>Fungi</taxon>
        <taxon>Dikarya</taxon>
        <taxon>Ascomycota</taxon>
        <taxon>Pezizomycotina</taxon>
        <taxon>Dothideomycetes</taxon>
        <taxon>Dothideomycetes incertae sedis</taxon>
        <taxon>Botryosphaeriales</taxon>
        <taxon>Phyllostictaceae</taxon>
        <taxon>Phyllosticta</taxon>
    </lineage>
</organism>
<keyword evidence="2" id="KW-0285">Flavoprotein</keyword>
<proteinExistence type="predicted"/>
<gene>
    <name evidence="5" type="ORF">IWX90DRAFT_414601</name>
</gene>
<dbReference type="PANTHER" id="PTHR47470">
    <property type="entry name" value="CHOLESTEROL OXIDASE"/>
    <property type="match status" value="1"/>
</dbReference>
<sequence>MKASTCLGTCSGQDCSGVNDGSKNSVLMNYIPDAWNWGAEIFWGGYIVFAWHGGERSKFRDEFSELMWVRAVRVLPFMPFMPSMRVHALLTGVERAVSSLLVRWGDGDSRLTMYKMVGQKMSGNGDILSFGR</sequence>
<dbReference type="Proteomes" id="UP001456524">
    <property type="component" value="Unassembled WGS sequence"/>
</dbReference>
<comment type="cofactor">
    <cofactor evidence="1">
        <name>FAD</name>
        <dbReference type="ChEBI" id="CHEBI:57692"/>
    </cofactor>
</comment>
<reference evidence="5 6" key="1">
    <citation type="journal article" date="2022" name="G3 (Bethesda)">
        <title>Enemy or ally: a genomic approach to elucidate the lifestyle of Phyllosticta citrichinaensis.</title>
        <authorList>
            <person name="Buijs V.A."/>
            <person name="Groenewald J.Z."/>
            <person name="Haridas S."/>
            <person name="LaButti K.M."/>
            <person name="Lipzen A."/>
            <person name="Martin F.M."/>
            <person name="Barry K."/>
            <person name="Grigoriev I.V."/>
            <person name="Crous P.W."/>
            <person name="Seidl M.F."/>
        </authorList>
    </citation>
    <scope>NUCLEOTIDE SEQUENCE [LARGE SCALE GENOMIC DNA]</scope>
    <source>
        <strain evidence="5 6">CBS 129764</strain>
    </source>
</reference>
<evidence type="ECO:0000256" key="1">
    <source>
        <dbReference type="ARBA" id="ARBA00001974"/>
    </source>
</evidence>
<evidence type="ECO:0000313" key="5">
    <source>
        <dbReference type="EMBL" id="KAK8170258.1"/>
    </source>
</evidence>
<keyword evidence="3" id="KW-0274">FAD</keyword>
<dbReference type="PANTHER" id="PTHR47470:SF1">
    <property type="entry name" value="FAD-DEPENDENT OXIDOREDUCTASE 2 FAD BINDING DOMAIN-CONTAINING PROTEIN"/>
    <property type="match status" value="1"/>
</dbReference>
<name>A0ABR1XXZ0_9PEZI</name>
<evidence type="ECO:0000256" key="2">
    <source>
        <dbReference type="ARBA" id="ARBA00022630"/>
    </source>
</evidence>
<evidence type="ECO:0000313" key="6">
    <source>
        <dbReference type="Proteomes" id="UP001456524"/>
    </source>
</evidence>
<keyword evidence="4" id="KW-0560">Oxidoreductase</keyword>
<comment type="caution">
    <text evidence="5">The sequence shown here is derived from an EMBL/GenBank/DDBJ whole genome shotgun (WGS) entry which is preliminary data.</text>
</comment>
<keyword evidence="6" id="KW-1185">Reference proteome</keyword>
<evidence type="ECO:0000256" key="3">
    <source>
        <dbReference type="ARBA" id="ARBA00022827"/>
    </source>
</evidence>
<dbReference type="InterPro" id="IPR052542">
    <property type="entry name" value="Cholesterol_Oxidase"/>
</dbReference>
<evidence type="ECO:0000256" key="4">
    <source>
        <dbReference type="ARBA" id="ARBA00023002"/>
    </source>
</evidence>
<accession>A0ABR1XXZ0</accession>
<protein>
    <submittedName>
        <fullName evidence="5">Uncharacterized protein</fullName>
    </submittedName>
</protein>